<dbReference type="InterPro" id="IPR044974">
    <property type="entry name" value="Disease_R_plants"/>
</dbReference>
<dbReference type="InterPro" id="IPR058922">
    <property type="entry name" value="WHD_DRP"/>
</dbReference>
<feature type="domain" description="Disease resistance R13L4/SHOC-2-like LRR" evidence="5">
    <location>
        <begin position="125"/>
        <end position="324"/>
    </location>
</feature>
<protein>
    <submittedName>
        <fullName evidence="7">Disease resistance protein At1g59780</fullName>
    </submittedName>
</protein>
<dbReference type="InterPro" id="IPR055414">
    <property type="entry name" value="LRR_R13L4/SHOC2-like"/>
</dbReference>
<dbReference type="Gramene" id="SIN_1005219.t">
    <property type="protein sequence ID" value="SIN_1005219.t.cds1"/>
    <property type="gene ID" value="SIN_1005219"/>
</dbReference>
<organism evidence="6 7">
    <name type="scientific">Sesamum indicum</name>
    <name type="common">Oriental sesame</name>
    <name type="synonym">Sesamum orientale</name>
    <dbReference type="NCBI Taxonomy" id="4182"/>
    <lineage>
        <taxon>Eukaryota</taxon>
        <taxon>Viridiplantae</taxon>
        <taxon>Streptophyta</taxon>
        <taxon>Embryophyta</taxon>
        <taxon>Tracheophyta</taxon>
        <taxon>Spermatophyta</taxon>
        <taxon>Magnoliopsida</taxon>
        <taxon>eudicotyledons</taxon>
        <taxon>Gunneridae</taxon>
        <taxon>Pentapetalae</taxon>
        <taxon>asterids</taxon>
        <taxon>lamiids</taxon>
        <taxon>Lamiales</taxon>
        <taxon>Pedaliaceae</taxon>
        <taxon>Sesamum</taxon>
    </lineage>
</organism>
<dbReference type="Pfam" id="PF23559">
    <property type="entry name" value="WHD_DRP"/>
    <property type="match status" value="1"/>
</dbReference>
<dbReference type="KEGG" id="sind:105162373"/>
<keyword evidence="3" id="KW-0067">ATP-binding</keyword>
<dbReference type="GeneID" id="105162373"/>
<proteinExistence type="predicted"/>
<keyword evidence="1" id="KW-0677">Repeat</keyword>
<keyword evidence="2" id="KW-0547">Nucleotide-binding</keyword>
<dbReference type="InterPro" id="IPR032675">
    <property type="entry name" value="LRR_dom_sf"/>
</dbReference>
<sequence length="324" mass="37743">MAEGMISSEDKGKGESLRDVAERYLFEPENRCMVQVEIDELPLYKRFKSCRLHDMIRDLCLSKGKRKGFLEVMDREMGGGDSAICKTNRLAIHAVGVDNDLSQRIGENKNIRSFVFKGYQFENWKLPKGIAKWELLKLLSLENSIVKELPPSICKLPCLQTLNVKNIMRLPNCIYKMKRLRHLFMKDDHERVGGEKLKFEGLNELEMVDDIWVGDVVDDITHLLKLPKMDMDVNTNREDGSTLFRRFVMYHSLHYLRITHCRVSKLPTYEVQLYQNMIELQLVGTRIEEDPMKILEKLPMLRVLGLWSNPYVGREMVCRATGFP</sequence>
<dbReference type="SUPFAM" id="SSF52058">
    <property type="entry name" value="L domain-like"/>
    <property type="match status" value="1"/>
</dbReference>
<dbReference type="OrthoDB" id="646178at2759"/>
<evidence type="ECO:0000313" key="6">
    <source>
        <dbReference type="Proteomes" id="UP000504604"/>
    </source>
</evidence>
<dbReference type="PANTHER" id="PTHR23155:SF1205">
    <property type="entry name" value="DISEASE RESISTANCE PROTEIN RPM1"/>
    <property type="match status" value="1"/>
</dbReference>
<evidence type="ECO:0000313" key="7">
    <source>
        <dbReference type="RefSeq" id="XP_011078676.1"/>
    </source>
</evidence>
<evidence type="ECO:0000256" key="1">
    <source>
        <dbReference type="ARBA" id="ARBA00022737"/>
    </source>
</evidence>
<gene>
    <name evidence="7" type="primary">LOC105162373</name>
</gene>
<dbReference type="InParanoid" id="A0A6I9TDG7"/>
<feature type="domain" description="Disease resistance protein winged helix" evidence="4">
    <location>
        <begin position="1"/>
        <end position="60"/>
    </location>
</feature>
<evidence type="ECO:0000256" key="2">
    <source>
        <dbReference type="ARBA" id="ARBA00022741"/>
    </source>
</evidence>
<dbReference type="Proteomes" id="UP000504604">
    <property type="component" value="Linkage group LG5"/>
</dbReference>
<evidence type="ECO:0000256" key="3">
    <source>
        <dbReference type="ARBA" id="ARBA00022840"/>
    </source>
</evidence>
<dbReference type="PANTHER" id="PTHR23155">
    <property type="entry name" value="DISEASE RESISTANCE PROTEIN RP"/>
    <property type="match status" value="1"/>
</dbReference>
<accession>A0A6I9TDG7</accession>
<keyword evidence="6" id="KW-1185">Reference proteome</keyword>
<dbReference type="Gene3D" id="3.80.10.10">
    <property type="entry name" value="Ribonuclease Inhibitor"/>
    <property type="match status" value="1"/>
</dbReference>
<name>A0A6I9TDG7_SESIN</name>
<dbReference type="Pfam" id="PF23598">
    <property type="entry name" value="LRR_14"/>
    <property type="match status" value="1"/>
</dbReference>
<evidence type="ECO:0000259" key="5">
    <source>
        <dbReference type="Pfam" id="PF23598"/>
    </source>
</evidence>
<dbReference type="AlphaFoldDB" id="A0A6I9TDG7"/>
<reference evidence="7" key="1">
    <citation type="submission" date="2025-08" db="UniProtKB">
        <authorList>
            <consortium name="RefSeq"/>
        </authorList>
    </citation>
    <scope>IDENTIFICATION</scope>
</reference>
<dbReference type="GO" id="GO:0098542">
    <property type="term" value="P:defense response to other organism"/>
    <property type="evidence" value="ECO:0007669"/>
    <property type="project" value="TreeGrafter"/>
</dbReference>
<dbReference type="RefSeq" id="XP_011078676.1">
    <property type="nucleotide sequence ID" value="XM_011080374.1"/>
</dbReference>
<evidence type="ECO:0000259" key="4">
    <source>
        <dbReference type="Pfam" id="PF23559"/>
    </source>
</evidence>